<evidence type="ECO:0000256" key="1">
    <source>
        <dbReference type="SAM" id="MobiDB-lite"/>
    </source>
</evidence>
<gene>
    <name evidence="2" type="ORF">GRF29_185g1473429</name>
</gene>
<dbReference type="Proteomes" id="UP001280581">
    <property type="component" value="Unassembled WGS sequence"/>
</dbReference>
<organism evidence="2 3">
    <name type="scientific">Pseudopithomyces chartarum</name>
    <dbReference type="NCBI Taxonomy" id="1892770"/>
    <lineage>
        <taxon>Eukaryota</taxon>
        <taxon>Fungi</taxon>
        <taxon>Dikarya</taxon>
        <taxon>Ascomycota</taxon>
        <taxon>Pezizomycotina</taxon>
        <taxon>Dothideomycetes</taxon>
        <taxon>Pleosporomycetidae</taxon>
        <taxon>Pleosporales</taxon>
        <taxon>Massarineae</taxon>
        <taxon>Didymosphaeriaceae</taxon>
        <taxon>Pseudopithomyces</taxon>
    </lineage>
</organism>
<proteinExistence type="predicted"/>
<evidence type="ECO:0000313" key="2">
    <source>
        <dbReference type="EMBL" id="KAK3201611.1"/>
    </source>
</evidence>
<protein>
    <submittedName>
        <fullName evidence="2">Uncharacterized protein</fullName>
    </submittedName>
</protein>
<comment type="caution">
    <text evidence="2">The sequence shown here is derived from an EMBL/GenBank/DDBJ whole genome shotgun (WGS) entry which is preliminary data.</text>
</comment>
<name>A0AAN6LQK6_9PLEO</name>
<accession>A0AAN6LQK6</accession>
<dbReference type="AlphaFoldDB" id="A0AAN6LQK6"/>
<feature type="region of interest" description="Disordered" evidence="1">
    <location>
        <begin position="301"/>
        <end position="324"/>
    </location>
</feature>
<keyword evidence="3" id="KW-1185">Reference proteome</keyword>
<dbReference type="EMBL" id="WVTA01000016">
    <property type="protein sequence ID" value="KAK3201611.1"/>
    <property type="molecule type" value="Genomic_DNA"/>
</dbReference>
<evidence type="ECO:0000313" key="3">
    <source>
        <dbReference type="Proteomes" id="UP001280581"/>
    </source>
</evidence>
<sequence length="391" mass="42833">MNSNLSTVLVTVTDYVTIYPTLDSVLTSGKSSTMATQPTSAAMSSGLTSSVKSLESFPIVAQPTLVGTTGQTFATSFRSTLQTSVRSSPGEEVTLPQAVYSRGIRIVAQPRTSQSPYEQEPDHDDYHENLVDRVFNVVTTDVPPKTARVPSWRMSTRQSASTASIVSTATIESMESMGPTASIASTTSKRLRDLTVEQNRSQALFDLSQWEDSISVKQNRSEAPFDLTQWDDGFEEVRKSFWERSLAVVGLPNYGRPPGVKRDKNTNFAGKSKLQTSLPTTEDTGAATAAEICPLRVRNGRDESLHPQHGDVSSSDARAPPRANTDGEFITVALDSPILGMSNEEMKEAKLAGERRCMEKRRTDGYGMFERLKSVLPDGMDGQGLQNPYRW</sequence>
<reference evidence="2 3" key="1">
    <citation type="submission" date="2021-02" db="EMBL/GenBank/DDBJ databases">
        <title>Genome assembly of Pseudopithomyces chartarum.</title>
        <authorList>
            <person name="Jauregui R."/>
            <person name="Singh J."/>
            <person name="Voisey C."/>
        </authorList>
    </citation>
    <scope>NUCLEOTIDE SEQUENCE [LARGE SCALE GENOMIC DNA]</scope>
    <source>
        <strain evidence="2 3">AGR01</strain>
    </source>
</reference>